<keyword evidence="1" id="KW-0812">Transmembrane</keyword>
<feature type="transmembrane region" description="Helical" evidence="1">
    <location>
        <begin position="70"/>
        <end position="88"/>
    </location>
</feature>
<sequence>MKKLLIFIWFMVFVIFLKLINLFNEYSQNQMSITFKYQPYLTYQWILYFLLGIYFSLIFTGSLRFVFKKNIFIFAFIPSLLVIIYYLAVNYLSSNLNLIFMLSGFLLSYSLLGEKK</sequence>
<gene>
    <name evidence="2" type="ORF">B4V02_22620</name>
</gene>
<dbReference type="KEGG" id="pkb:B4V02_22620"/>
<keyword evidence="3" id="KW-1185">Reference proteome</keyword>
<dbReference type="Proteomes" id="UP000214666">
    <property type="component" value="Chromosome"/>
</dbReference>
<feature type="transmembrane region" description="Helical" evidence="1">
    <location>
        <begin position="94"/>
        <end position="112"/>
    </location>
</feature>
<evidence type="ECO:0000313" key="2">
    <source>
        <dbReference type="EMBL" id="ASR49297.1"/>
    </source>
</evidence>
<keyword evidence="1" id="KW-1133">Transmembrane helix</keyword>
<dbReference type="EMBL" id="CP020028">
    <property type="protein sequence ID" value="ASR49297.1"/>
    <property type="molecule type" value="Genomic_DNA"/>
</dbReference>
<reference evidence="2 3" key="1">
    <citation type="submission" date="2017-03" db="EMBL/GenBank/DDBJ databases">
        <title>Complete genome sequence of Paenibacillus Kribbensis producing bioflocculants.</title>
        <authorList>
            <person name="Lee H.-G."/>
            <person name="Oh H.-M."/>
        </authorList>
    </citation>
    <scope>NUCLEOTIDE SEQUENCE [LARGE SCALE GENOMIC DNA]</scope>
    <source>
        <strain evidence="2 3">AM49</strain>
    </source>
</reference>
<evidence type="ECO:0000313" key="3">
    <source>
        <dbReference type="Proteomes" id="UP000214666"/>
    </source>
</evidence>
<dbReference type="AlphaFoldDB" id="A0A222WRY2"/>
<keyword evidence="1" id="KW-0472">Membrane</keyword>
<evidence type="ECO:0000256" key="1">
    <source>
        <dbReference type="SAM" id="Phobius"/>
    </source>
</evidence>
<proteinExistence type="predicted"/>
<accession>A0A222WRY2</accession>
<protein>
    <submittedName>
        <fullName evidence="2">Uncharacterized protein</fullName>
    </submittedName>
</protein>
<organism evidence="2 3">
    <name type="scientific">Paenibacillus kribbensis</name>
    <dbReference type="NCBI Taxonomy" id="172713"/>
    <lineage>
        <taxon>Bacteria</taxon>
        <taxon>Bacillati</taxon>
        <taxon>Bacillota</taxon>
        <taxon>Bacilli</taxon>
        <taxon>Bacillales</taxon>
        <taxon>Paenibacillaceae</taxon>
        <taxon>Paenibacillus</taxon>
    </lineage>
</organism>
<feature type="transmembrane region" description="Helical" evidence="1">
    <location>
        <begin position="5"/>
        <end position="23"/>
    </location>
</feature>
<name>A0A222WRY2_9BACL</name>
<feature type="transmembrane region" description="Helical" evidence="1">
    <location>
        <begin position="43"/>
        <end position="63"/>
    </location>
</feature>